<dbReference type="EMBL" id="JAVBIK010000001">
    <property type="protein sequence ID" value="MDT7517985.1"/>
    <property type="molecule type" value="Genomic_DNA"/>
</dbReference>
<keyword evidence="4" id="KW-1185">Reference proteome</keyword>
<comment type="caution">
    <text evidence="3">The sequence shown here is derived from an EMBL/GenBank/DDBJ whole genome shotgun (WGS) entry which is preliminary data.</text>
</comment>
<proteinExistence type="predicted"/>
<sequence>MPDKKEPKLWLTILKLVAGAAVLVTAFWLFLTFLDGYSEDTSPAPTSRSKMDWGIANDSPIPSRR</sequence>
<evidence type="ECO:0000313" key="3">
    <source>
        <dbReference type="EMBL" id="MDT7517985.1"/>
    </source>
</evidence>
<feature type="transmembrane region" description="Helical" evidence="2">
    <location>
        <begin position="12"/>
        <end position="34"/>
    </location>
</feature>
<gene>
    <name evidence="3" type="ORF">RAE19_04405</name>
</gene>
<name>A0ABU3KJW6_9BURK</name>
<dbReference type="Proteomes" id="UP001321700">
    <property type="component" value="Unassembled WGS sequence"/>
</dbReference>
<accession>A0ABU3KJW6</accession>
<keyword evidence="2" id="KW-0812">Transmembrane</keyword>
<protein>
    <submittedName>
        <fullName evidence="3">Uncharacterized protein</fullName>
    </submittedName>
</protein>
<keyword evidence="2" id="KW-1133">Transmembrane helix</keyword>
<dbReference type="RefSeq" id="WP_313873770.1">
    <property type="nucleotide sequence ID" value="NZ_JAVBIK010000001.1"/>
</dbReference>
<evidence type="ECO:0000256" key="1">
    <source>
        <dbReference type="SAM" id="MobiDB-lite"/>
    </source>
</evidence>
<feature type="region of interest" description="Disordered" evidence="1">
    <location>
        <begin position="40"/>
        <end position="65"/>
    </location>
</feature>
<evidence type="ECO:0000256" key="2">
    <source>
        <dbReference type="SAM" id="Phobius"/>
    </source>
</evidence>
<keyword evidence="2" id="KW-0472">Membrane</keyword>
<evidence type="ECO:0000313" key="4">
    <source>
        <dbReference type="Proteomes" id="UP001321700"/>
    </source>
</evidence>
<organism evidence="3 4">
    <name type="scientific">Rhodoferax potami</name>
    <dbReference type="NCBI Taxonomy" id="3068338"/>
    <lineage>
        <taxon>Bacteria</taxon>
        <taxon>Pseudomonadati</taxon>
        <taxon>Pseudomonadota</taxon>
        <taxon>Betaproteobacteria</taxon>
        <taxon>Burkholderiales</taxon>
        <taxon>Comamonadaceae</taxon>
        <taxon>Rhodoferax</taxon>
    </lineage>
</organism>
<reference evidence="3 4" key="1">
    <citation type="submission" date="2023-08" db="EMBL/GenBank/DDBJ databases">
        <title>Rhodoferax potami sp. nov. and Rhodoferax mekongensis sp. nov., isolated from the Mekong River in Thailand.</title>
        <authorList>
            <person name="Kitikhun S."/>
            <person name="Charoenyingcharoen P."/>
            <person name="Siriarchawattana P."/>
            <person name="Likhitrattanapisal S."/>
            <person name="Nilsakha T."/>
            <person name="Chanpet A."/>
            <person name="Rattanawaree P."/>
            <person name="Ingsriswang S."/>
        </authorList>
    </citation>
    <scope>NUCLEOTIDE SEQUENCE [LARGE SCALE GENOMIC DNA]</scope>
    <source>
        <strain evidence="3 4">TBRC 17660</strain>
    </source>
</reference>